<dbReference type="Gene3D" id="1.20.890.10">
    <property type="entry name" value="cAMP-dependent protein kinase regulatory subunit, dimerization-anchoring domain"/>
    <property type="match status" value="1"/>
</dbReference>
<evidence type="ECO:0008006" key="4">
    <source>
        <dbReference type="Google" id="ProtNLM"/>
    </source>
</evidence>
<protein>
    <recommendedName>
        <fullName evidence="4">RIIa domain-containing protein</fullName>
    </recommendedName>
</protein>
<dbReference type="OrthoDB" id="6161835at2759"/>
<proteinExistence type="predicted"/>
<dbReference type="CDD" id="cd12100">
    <property type="entry name" value="DD_CABYR_SP17"/>
    <property type="match status" value="1"/>
</dbReference>
<evidence type="ECO:0000313" key="2">
    <source>
        <dbReference type="EMBL" id="PVD27004.1"/>
    </source>
</evidence>
<feature type="compositionally biased region" description="Basic residues" evidence="1">
    <location>
        <begin position="327"/>
        <end position="356"/>
    </location>
</feature>
<feature type="compositionally biased region" description="Polar residues" evidence="1">
    <location>
        <begin position="1300"/>
        <end position="1311"/>
    </location>
</feature>
<name>A0A2T7P0Q6_POMCA</name>
<evidence type="ECO:0000256" key="1">
    <source>
        <dbReference type="SAM" id="MobiDB-lite"/>
    </source>
</evidence>
<dbReference type="EMBL" id="PZQS01000007">
    <property type="protein sequence ID" value="PVD27004.1"/>
    <property type="molecule type" value="Genomic_DNA"/>
</dbReference>
<feature type="region of interest" description="Disordered" evidence="1">
    <location>
        <begin position="1393"/>
        <end position="1425"/>
    </location>
</feature>
<feature type="region of interest" description="Disordered" evidence="1">
    <location>
        <begin position="1291"/>
        <end position="1311"/>
    </location>
</feature>
<feature type="compositionally biased region" description="Low complexity" evidence="1">
    <location>
        <begin position="1393"/>
        <end position="1408"/>
    </location>
</feature>
<evidence type="ECO:0000313" key="3">
    <source>
        <dbReference type="Proteomes" id="UP000245119"/>
    </source>
</evidence>
<feature type="region of interest" description="Disordered" evidence="1">
    <location>
        <begin position="269"/>
        <end position="367"/>
    </location>
</feature>
<reference evidence="2 3" key="1">
    <citation type="submission" date="2018-04" db="EMBL/GenBank/DDBJ databases">
        <title>The genome of golden apple snail Pomacea canaliculata provides insight into stress tolerance and invasive adaptation.</title>
        <authorList>
            <person name="Liu C."/>
            <person name="Liu B."/>
            <person name="Ren Y."/>
            <person name="Zhang Y."/>
            <person name="Wang H."/>
            <person name="Li S."/>
            <person name="Jiang F."/>
            <person name="Yin L."/>
            <person name="Zhang G."/>
            <person name="Qian W."/>
            <person name="Fan W."/>
        </authorList>
    </citation>
    <scope>NUCLEOTIDE SEQUENCE [LARGE SCALE GENOMIC DNA]</scope>
    <source>
        <strain evidence="2">SZHN2017</strain>
        <tissue evidence="2">Muscle</tissue>
    </source>
</reference>
<dbReference type="InterPro" id="IPR047579">
    <property type="entry name" value="DD_CABYR_SP17"/>
</dbReference>
<accession>A0A2T7P0Q6</accession>
<organism evidence="2 3">
    <name type="scientific">Pomacea canaliculata</name>
    <name type="common">Golden apple snail</name>
    <dbReference type="NCBI Taxonomy" id="400727"/>
    <lineage>
        <taxon>Eukaryota</taxon>
        <taxon>Metazoa</taxon>
        <taxon>Spiralia</taxon>
        <taxon>Lophotrochozoa</taxon>
        <taxon>Mollusca</taxon>
        <taxon>Gastropoda</taxon>
        <taxon>Caenogastropoda</taxon>
        <taxon>Architaenioglossa</taxon>
        <taxon>Ampullarioidea</taxon>
        <taxon>Ampullariidae</taxon>
        <taxon>Pomacea</taxon>
    </lineage>
</organism>
<gene>
    <name evidence="2" type="ORF">C0Q70_12154</name>
</gene>
<keyword evidence="3" id="KW-1185">Reference proteome</keyword>
<comment type="caution">
    <text evidence="2">The sequence shown here is derived from an EMBL/GenBank/DDBJ whole genome shotgun (WGS) entry which is preliminary data.</text>
</comment>
<sequence length="1445" mass="163820">MESGENKSKILTDEEKKFRETPTIKPDHIYWRKKLPRGFQYYMERLMRGIVRVQPSNIPAFAAVYLEELLAQRNKELENLPQITYLQRIENNMKQPWYGQDPLHRTTAVMQTSSTLLHKYLKPSEYSQTGELPKSEGIQVDFPKEEGTQTDTSQVNWNFLQSPAERKRDFLGAPYSQSHPVHHFCPCDAPQTFDYNKNQMFSSHQPVQDSTGTQDQQFHMEALEELFMESVGTHMHAARKDRNHKVGLQQTQFDSSNSSKNFVSLARESTTYRVPQSEEPGSRLSSPPYVRPSKRDMATSCSQITWSERIEPPTSRSLTPSPEMKQSRQKKHCRHHHHHHHHCQHRHKRGKSKQRKKETAQSQTQPAPIYPVYQMPPWLQQPVDFSPPFTWTPLHTCQQVPGVSAPVQVYNPFHPLVIPPVQVNVGYPPFPAALQSEVTCCSCARRALDALRPSGLWKDTRTCHFCHPGCQTREVATQNEDLTNIETVSHRVQQVSQKSASTCCCGHKQTTSLEMKDELTISYRVTTPESGKDSHILSSCTTQSDLKKIKAEIKSSYRSVCLQCSSGDPDQPSSLCSECSETIRLIMGGTPSTPSPDGKPDQVGEPYFCAVCKKDEMKIDYLQDDFLDEICPLKTSFHSVVTMQTKTVPEVQLQKTETVLQTYDLISSEIVDGMTSQNLSGIPPLTMKAPLTVRQEDYLEFHTPVENKMKLESQTVLGVQLVECNLLREEQHTSFDWMKELPPENNVSIPPETLTTPFLVRHEEQLEFHMPVENEMKMEPLTIIESELIEQSVLQPECHTPVETLTQVTSEKISRILPQVSKMEAPLLVRHEEELEIHMPVENEMNLEFITVTDTEWKERKVLLPEHRTTVDTLQQLTVETISEDPPSMLEAPLSVQLEEHIEIYVPVENEVELTPLTIVETVWQEQTVQLEDVRTTVDTLNNLTSEITSVIQPQVMESPLSVRCEESIDIHMPVEDEIELEPLTIFETMWQERTVLPQEAHTTVNTLKNVILETSVIPSPKLDTTLLRHEEHIEVYLPEKEEELSQENITAIKSMEIKAALSSTQEDGIQFQIIDESVITVQPQTIPQQRLKTETTFQELHCTPLEIVETRQEIVSQIELPQVNRPIVRREEQIVEFHIPVDETKSLKPKILPGHLNCTIVENLTQIISEQVPPLQMTTTVVRTEEETITTRRPSPSPIHIQIESVHKCIQVVEEQPPATPHFSFQSVNELSFTDDHQTQVIESRTTVTKRSQSPHSTKYGSRTIAKSAQKRPPPKVNLSFTVTLEEDTAPPNEFQFGSEKSGTQKVSQFQKARFKHSYDEKSKPCIRSHCQAGHTSSSRSFASFSRLSASSGACSTIASSDLCISKDWEHGSEGESSPNSLESCACSQDTSDSCSSDSLTTNCSLCPPDGKNRKRNASISASSQISFAVSVSCSSDRASVAPR</sequence>
<feature type="compositionally biased region" description="Polar residues" evidence="1">
    <location>
        <begin position="1246"/>
        <end position="1268"/>
    </location>
</feature>
<dbReference type="Proteomes" id="UP000245119">
    <property type="component" value="Linkage Group LG7"/>
</dbReference>
<feature type="region of interest" description="Disordered" evidence="1">
    <location>
        <begin position="1246"/>
        <end position="1277"/>
    </location>
</feature>